<gene>
    <name evidence="1" type="ORF">R69776_06877</name>
</gene>
<proteinExistence type="predicted"/>
<dbReference type="EMBL" id="CAJNBH010000028">
    <property type="protein sequence ID" value="CAE6837346.1"/>
    <property type="molecule type" value="Genomic_DNA"/>
</dbReference>
<evidence type="ECO:0000313" key="1">
    <source>
        <dbReference type="EMBL" id="CAE6837346.1"/>
    </source>
</evidence>
<dbReference type="Proteomes" id="UP000673821">
    <property type="component" value="Unassembled WGS sequence"/>
</dbReference>
<reference evidence="1 2" key="1">
    <citation type="submission" date="2021-02" db="EMBL/GenBank/DDBJ databases">
        <authorList>
            <person name="Vanwijnsberghe S."/>
        </authorList>
    </citation>
    <scope>NUCLEOTIDE SEQUENCE [LARGE SCALE GENOMIC DNA]</scope>
    <source>
        <strain evidence="1 2">R-69776</strain>
    </source>
</reference>
<accession>A0ABM8SW31</accession>
<keyword evidence="2" id="KW-1185">Reference proteome</keyword>
<evidence type="ECO:0000313" key="2">
    <source>
        <dbReference type="Proteomes" id="UP000673821"/>
    </source>
</evidence>
<protein>
    <submittedName>
        <fullName evidence="1">Uncharacterized protein</fullName>
    </submittedName>
</protein>
<comment type="caution">
    <text evidence="1">The sequence shown here is derived from an EMBL/GenBank/DDBJ whole genome shotgun (WGS) entry which is preliminary data.</text>
</comment>
<name>A0ABM8SW31_9BURK</name>
<organism evidence="1 2">
    <name type="scientific">Paraburkholderia nemoris</name>
    <dbReference type="NCBI Taxonomy" id="2793076"/>
    <lineage>
        <taxon>Bacteria</taxon>
        <taxon>Pseudomonadati</taxon>
        <taxon>Pseudomonadota</taxon>
        <taxon>Betaproteobacteria</taxon>
        <taxon>Burkholderiales</taxon>
        <taxon>Burkholderiaceae</taxon>
        <taxon>Paraburkholderia</taxon>
    </lineage>
</organism>
<sequence length="92" mass="9803">MAPLSQHAHRGAALAPIARVREFYRIARERWGLVRDNEALAGMMLQRGSGYDLSAFSAYQLAHCCLISALTLPTLAIRSSTALTDGGGAGDS</sequence>